<reference evidence="2 3" key="1">
    <citation type="submission" date="2024-09" db="EMBL/GenBank/DDBJ databases">
        <authorList>
            <person name="Sun Q."/>
            <person name="Mori K."/>
        </authorList>
    </citation>
    <scope>NUCLEOTIDE SEQUENCE [LARGE SCALE GENOMIC DNA]</scope>
    <source>
        <strain evidence="2 3">CCM 8543</strain>
    </source>
</reference>
<dbReference type="Proteomes" id="UP001589755">
    <property type="component" value="Unassembled WGS sequence"/>
</dbReference>
<protein>
    <recommendedName>
        <fullName evidence="4">Hydroxyquinol 1,2-dioxygenase</fullName>
    </recommendedName>
</protein>
<organism evidence="2 3">
    <name type="scientific">Chelativorans intermedius</name>
    <dbReference type="NCBI Taxonomy" id="515947"/>
    <lineage>
        <taxon>Bacteria</taxon>
        <taxon>Pseudomonadati</taxon>
        <taxon>Pseudomonadota</taxon>
        <taxon>Alphaproteobacteria</taxon>
        <taxon>Hyphomicrobiales</taxon>
        <taxon>Phyllobacteriaceae</taxon>
        <taxon>Chelativorans</taxon>
    </lineage>
</organism>
<sequence length="111" mass="11451">MRKVVILASALALLGAGSAMAQNFKPSEPNSAPTSFRDRQVTAPVDRSVVTSSVGKAGFSAANGFGPSDDSNSPVPRFQLDEAERGFAPAAATPLKRTYTGYNASDAFGPS</sequence>
<comment type="caution">
    <text evidence="2">The sequence shown here is derived from an EMBL/GenBank/DDBJ whole genome shotgun (WGS) entry which is preliminary data.</text>
</comment>
<evidence type="ECO:0000313" key="2">
    <source>
        <dbReference type="EMBL" id="MFC0206937.1"/>
    </source>
</evidence>
<accession>A0ABV6D2Q7</accession>
<dbReference type="EMBL" id="JBHLXD010000001">
    <property type="protein sequence ID" value="MFC0206937.1"/>
    <property type="molecule type" value="Genomic_DNA"/>
</dbReference>
<proteinExistence type="predicted"/>
<feature type="chain" id="PRO_5047380600" description="Hydroxyquinol 1,2-dioxygenase" evidence="1">
    <location>
        <begin position="22"/>
        <end position="111"/>
    </location>
</feature>
<feature type="signal peptide" evidence="1">
    <location>
        <begin position="1"/>
        <end position="21"/>
    </location>
</feature>
<evidence type="ECO:0000313" key="3">
    <source>
        <dbReference type="Proteomes" id="UP001589755"/>
    </source>
</evidence>
<keyword evidence="1" id="KW-0732">Signal</keyword>
<keyword evidence="3" id="KW-1185">Reference proteome</keyword>
<name>A0ABV6D2Q7_9HYPH</name>
<evidence type="ECO:0000256" key="1">
    <source>
        <dbReference type="SAM" id="SignalP"/>
    </source>
</evidence>
<dbReference type="RefSeq" id="WP_261518889.1">
    <property type="nucleotide sequence ID" value="NZ_JAODNW010000002.1"/>
</dbReference>
<gene>
    <name evidence="2" type="ORF">ACFFJ2_00810</name>
</gene>
<evidence type="ECO:0008006" key="4">
    <source>
        <dbReference type="Google" id="ProtNLM"/>
    </source>
</evidence>